<accession>A0A1I7Y3B9</accession>
<dbReference type="WBParaSite" id="L893_g12034.t1">
    <property type="protein sequence ID" value="L893_g12034.t1"/>
    <property type="gene ID" value="L893_g12034"/>
</dbReference>
<dbReference type="AlphaFoldDB" id="A0A1I7Y3B9"/>
<reference evidence="2" key="1">
    <citation type="submission" date="2016-11" db="UniProtKB">
        <authorList>
            <consortium name="WormBaseParasite"/>
        </authorList>
    </citation>
    <scope>IDENTIFICATION</scope>
</reference>
<sequence>MSAPTQYIIHRISVWRITSTLSDSAASTDHVDQLIKSLHHCQLERVRSHLVAQTMYNFMLQAVMEEKPLKWDDVFKVKRVFAQDKAQYLKNSKVRKWIEQIVEFNDELDLPNCPPVEDEYRIYQRRNALRLFITYLKKKRCDLKNQPETERWLEKNGPDMLTTLLEEYQRIVAEADAYLGLHSKPKYFFKCMISFAYHFMKHGHPKMSVAEYLDKIKELLLQEPEQENGNKVYRKDGWKALTNKHGGHEYLASAHLDDEEYKVDHDHRMELFEDCCILEHDDKKPRTPEAVTTDFISNLEKARS</sequence>
<organism evidence="1 2">
    <name type="scientific">Steinernema glaseri</name>
    <dbReference type="NCBI Taxonomy" id="37863"/>
    <lineage>
        <taxon>Eukaryota</taxon>
        <taxon>Metazoa</taxon>
        <taxon>Ecdysozoa</taxon>
        <taxon>Nematoda</taxon>
        <taxon>Chromadorea</taxon>
        <taxon>Rhabditida</taxon>
        <taxon>Tylenchina</taxon>
        <taxon>Panagrolaimomorpha</taxon>
        <taxon>Strongyloidoidea</taxon>
        <taxon>Steinernematidae</taxon>
        <taxon>Steinernema</taxon>
    </lineage>
</organism>
<name>A0A1I7Y3B9_9BILA</name>
<evidence type="ECO:0000313" key="2">
    <source>
        <dbReference type="WBParaSite" id="L893_g12034.t1"/>
    </source>
</evidence>
<dbReference type="Proteomes" id="UP000095287">
    <property type="component" value="Unplaced"/>
</dbReference>
<protein>
    <submittedName>
        <fullName evidence="2">Maelstrom domain-containing protein</fullName>
    </submittedName>
</protein>
<proteinExistence type="predicted"/>
<keyword evidence="1" id="KW-1185">Reference proteome</keyword>
<evidence type="ECO:0000313" key="1">
    <source>
        <dbReference type="Proteomes" id="UP000095287"/>
    </source>
</evidence>